<dbReference type="AlphaFoldDB" id="A0AAX3M2W8"/>
<dbReference type="EMBL" id="CP117416">
    <property type="protein sequence ID" value="WCT56208.1"/>
    <property type="molecule type" value="Genomic_DNA"/>
</dbReference>
<organism evidence="1 2">
    <name type="scientific">Paenibacillus kyungheensis</name>
    <dbReference type="NCBI Taxonomy" id="1452732"/>
    <lineage>
        <taxon>Bacteria</taxon>
        <taxon>Bacillati</taxon>
        <taxon>Bacillota</taxon>
        <taxon>Bacilli</taxon>
        <taxon>Bacillales</taxon>
        <taxon>Paenibacillaceae</taxon>
        <taxon>Paenibacillus</taxon>
    </lineage>
</organism>
<accession>A0AAX3M2W8</accession>
<proteinExistence type="predicted"/>
<evidence type="ECO:0000313" key="2">
    <source>
        <dbReference type="Proteomes" id="UP001220509"/>
    </source>
</evidence>
<keyword evidence="2" id="KW-1185">Reference proteome</keyword>
<dbReference type="RefSeq" id="WP_273614513.1">
    <property type="nucleotide sequence ID" value="NZ_CP117416.1"/>
</dbReference>
<name>A0AAX3M2W8_9BACL</name>
<reference evidence="1 2" key="1">
    <citation type="submission" date="2023-02" db="EMBL/GenBank/DDBJ databases">
        <title>Genome sequence of Paenibacillus kyungheensis KACC 18744.</title>
        <authorList>
            <person name="Kim S."/>
            <person name="Heo J."/>
            <person name="Kwon S.-W."/>
        </authorList>
    </citation>
    <scope>NUCLEOTIDE SEQUENCE [LARGE SCALE GENOMIC DNA]</scope>
    <source>
        <strain evidence="1 2">KACC 18744</strain>
    </source>
</reference>
<evidence type="ECO:0000313" key="1">
    <source>
        <dbReference type="EMBL" id="WCT56208.1"/>
    </source>
</evidence>
<dbReference type="KEGG" id="pka:PQ456_01380"/>
<sequence>MNKLEVLQIEYQYKMMIPPFEMDEYSKLTKQQAQEYFDWFTTQIPERIEILLGAIESSGEKNLEQFDMTPESLKPLWSWLKKNIKTTPKSQAEMNELKRTLPNWIFEDVNDWKLDSSTLVLAMDVSLYFAEVFLKNYSNLYWNILSKPKSHVDLNKPVIIGFKNAPLYPPRIIRNSCSCYAEGDSSKNLLSLYEVWRNFIKI</sequence>
<gene>
    <name evidence="1" type="ORF">PQ456_01380</name>
</gene>
<protein>
    <submittedName>
        <fullName evidence="1">Uncharacterized protein</fullName>
    </submittedName>
</protein>
<dbReference type="Proteomes" id="UP001220509">
    <property type="component" value="Chromosome"/>
</dbReference>